<sequence>MTCAYASFSWAVAARGGKQSRANKAKQSWPSIDASKSVLPVFHRLVPLANHLITTPFSVDFFPSAALRHKTSPHSDFVNSSAKTIASATSRDAYAYALPRIVLDAQPDRAAGHAMAWAKCQRLSLVHSQSSPRCISYLASQAILAPPSPHAPLPILRKLFVEEPFPTPPKTSR</sequence>
<gene>
    <name evidence="1" type="ORF">GQ607_004300</name>
</gene>
<evidence type="ECO:0000313" key="2">
    <source>
        <dbReference type="Proteomes" id="UP000434172"/>
    </source>
</evidence>
<name>A0A8H3WKC1_9PEZI</name>
<reference evidence="1 2" key="1">
    <citation type="submission" date="2019-12" db="EMBL/GenBank/DDBJ databases">
        <title>A genome sequence resource for the geographically widespread anthracnose pathogen Colletotrichum asianum.</title>
        <authorList>
            <person name="Meng Y."/>
        </authorList>
    </citation>
    <scope>NUCLEOTIDE SEQUENCE [LARGE SCALE GENOMIC DNA]</scope>
    <source>
        <strain evidence="1 2">ICMP 18580</strain>
    </source>
</reference>
<keyword evidence="2" id="KW-1185">Reference proteome</keyword>
<evidence type="ECO:0000313" key="1">
    <source>
        <dbReference type="EMBL" id="KAF0328504.1"/>
    </source>
</evidence>
<accession>A0A8H3WKC1</accession>
<dbReference type="AlphaFoldDB" id="A0A8H3WKC1"/>
<dbReference type="EMBL" id="WOWK01000017">
    <property type="protein sequence ID" value="KAF0328504.1"/>
    <property type="molecule type" value="Genomic_DNA"/>
</dbReference>
<organism evidence="1 2">
    <name type="scientific">Colletotrichum asianum</name>
    <dbReference type="NCBI Taxonomy" id="702518"/>
    <lineage>
        <taxon>Eukaryota</taxon>
        <taxon>Fungi</taxon>
        <taxon>Dikarya</taxon>
        <taxon>Ascomycota</taxon>
        <taxon>Pezizomycotina</taxon>
        <taxon>Sordariomycetes</taxon>
        <taxon>Hypocreomycetidae</taxon>
        <taxon>Glomerellales</taxon>
        <taxon>Glomerellaceae</taxon>
        <taxon>Colletotrichum</taxon>
        <taxon>Colletotrichum gloeosporioides species complex</taxon>
    </lineage>
</organism>
<dbReference type="Proteomes" id="UP000434172">
    <property type="component" value="Unassembled WGS sequence"/>
</dbReference>
<proteinExistence type="predicted"/>
<protein>
    <submittedName>
        <fullName evidence="1">Uncharacterized protein</fullName>
    </submittedName>
</protein>
<comment type="caution">
    <text evidence="1">The sequence shown here is derived from an EMBL/GenBank/DDBJ whole genome shotgun (WGS) entry which is preliminary data.</text>
</comment>